<name>A7ZH23_ECO24</name>
<dbReference type="Proteomes" id="UP000001122">
    <property type="component" value="Plasmid pETEC_74"/>
</dbReference>
<evidence type="ECO:0000313" key="2">
    <source>
        <dbReference type="Proteomes" id="UP000001122"/>
    </source>
</evidence>
<proteinExistence type="predicted"/>
<dbReference type="AlphaFoldDB" id="A7ZH23"/>
<accession>A7ZH23</accession>
<dbReference type="Pfam" id="PF12686">
    <property type="entry name" value="DUF3800"/>
    <property type="match status" value="1"/>
</dbReference>
<evidence type="ECO:0000313" key="1">
    <source>
        <dbReference type="EMBL" id="ABV16427.1"/>
    </source>
</evidence>
<evidence type="ECO:0008006" key="3">
    <source>
        <dbReference type="Google" id="ProtNLM"/>
    </source>
</evidence>
<dbReference type="EMBL" id="CP000799">
    <property type="protein sequence ID" value="ABV16427.1"/>
    <property type="molecule type" value="Genomic_DNA"/>
</dbReference>
<reference evidence="2" key="1">
    <citation type="journal article" date="2008" name="J. Bacteriol.">
        <title>The pangenome structure of Escherichia coli: comparative genomic analysis of E. coli commensal and pathogenic isolates.</title>
        <authorList>
            <person name="Rasko D.A."/>
            <person name="Rosovitz M.J."/>
            <person name="Myers G.S."/>
            <person name="Mongodin E.F."/>
            <person name="Fricke W.F."/>
            <person name="Gajer P."/>
            <person name="Crabtree J."/>
            <person name="Sebaihia M."/>
            <person name="Thomson N.R."/>
            <person name="Chaudhuri R."/>
            <person name="Henderson I.R."/>
            <person name="Sperandio V."/>
            <person name="Ravel J."/>
        </authorList>
    </citation>
    <scope>NUCLEOTIDE SEQUENCE [LARGE SCALE GENOMIC DNA]</scope>
    <source>
        <strain evidence="2">E24377A / ETEC</strain>
    </source>
</reference>
<dbReference type="InterPro" id="IPR024524">
    <property type="entry name" value="DUF3800"/>
</dbReference>
<sequence>MMCMNPFPQQNKSYQFYYDESNNVRKLYLSKQIDGYNIDHDPDKHNSVNFVLAGVAHTGSSSSADFDDLRQRIQLQANAKEFKLKHLAKGDFLTMLTSKKLTAFFEWLLYGDLYLHYFHLNMEYWGYVDIIDDCILFGREKGFIPEMSDEQFYGYMLANKDALHTYVKANKVPFIQFLKSYDFPYIEGREQAFIQGLLSQISAHCVNLYTATNRDEFQLRLAHGLLQLLMACSDQNIDDMTLTMDIRDEPPTDDDNRLVDGFAIFYQNRAQMFEASSHIFDIEKVVEADLQKAAEANPNLTLNYSFADSKLNPLVQVSDVVAGFMQHYFDYLNSHSYEQIKHDRNSLNERQRLNMEFLRLLINKSHDNNPTLLHCVMSALEHEKHKTFTYPDEP</sequence>
<keyword evidence="2" id="KW-1185">Reference proteome</keyword>
<gene>
    <name evidence="1" type="ordered locus">EcE24377A_E0002</name>
</gene>
<keyword evidence="1" id="KW-0614">Plasmid</keyword>
<dbReference type="KEGG" id="ecw:EcE24377A_E0002"/>
<geneLocation type="plasmid" evidence="1 2">
    <name>pETEC_74</name>
</geneLocation>
<dbReference type="HOGENOM" id="CLU_041255_0_0_6"/>
<organism evidence="1 2">
    <name type="scientific">Escherichia coli O139:H28 (strain E24377A / ETEC)</name>
    <dbReference type="NCBI Taxonomy" id="331111"/>
    <lineage>
        <taxon>Bacteria</taxon>
        <taxon>Pseudomonadati</taxon>
        <taxon>Pseudomonadota</taxon>
        <taxon>Gammaproteobacteria</taxon>
        <taxon>Enterobacterales</taxon>
        <taxon>Enterobacteriaceae</taxon>
        <taxon>Escherichia</taxon>
    </lineage>
</organism>
<protein>
    <recommendedName>
        <fullName evidence="3">DUF3800 domain-containing protein</fullName>
    </recommendedName>
</protein>